<dbReference type="Proteomes" id="UP000050517">
    <property type="component" value="Unassembled WGS sequence"/>
</dbReference>
<protein>
    <submittedName>
        <fullName evidence="1">Uncharacterized protein</fullName>
    </submittedName>
</protein>
<keyword evidence="2" id="KW-1185">Reference proteome</keyword>
<proteinExistence type="predicted"/>
<dbReference type="STRING" id="1544416.Cocul_02201"/>
<evidence type="ECO:0000313" key="1">
    <source>
        <dbReference type="EMBL" id="KQB83228.1"/>
    </source>
</evidence>
<dbReference type="AlphaFoldDB" id="A0A0Q0U784"/>
<accession>A0A0Q0U784</accession>
<evidence type="ECO:0000313" key="2">
    <source>
        <dbReference type="Proteomes" id="UP000050517"/>
    </source>
</evidence>
<dbReference type="PATRIC" id="fig|1544416.3.peg.2197"/>
<gene>
    <name evidence="1" type="ORF">Cocul_02201</name>
</gene>
<comment type="caution">
    <text evidence="1">The sequence shown here is derived from an EMBL/GenBank/DDBJ whole genome shotgun (WGS) entry which is preliminary data.</text>
</comment>
<reference evidence="1 2" key="1">
    <citation type="submission" date="2015-10" db="EMBL/GenBank/DDBJ databases">
        <title>Corynebacteirum lowii and Corynebacterium oculi species nova, derived from human clinical disease and and emended description of Corynebacterium mastiditis.</title>
        <authorList>
            <person name="Bernard K."/>
            <person name="Pacheco A.L."/>
            <person name="Mcdougall C."/>
            <person name="Burtx T."/>
            <person name="Weibe D."/>
            <person name="Tyler S."/>
            <person name="Olson A.B."/>
            <person name="Cnockaert M."/>
            <person name="Eguchi H."/>
            <person name="Kuwahara T."/>
            <person name="Nakayama-Imaohji H."/>
            <person name="Boudewijins M."/>
            <person name="Van Hoecke F."/>
            <person name="Bernier A.-M."/>
            <person name="Vandamme P."/>
        </authorList>
    </citation>
    <scope>NUCLEOTIDE SEQUENCE [LARGE SCALE GENOMIC DNA]</scope>
    <source>
        <strain evidence="1 2">NML 130210</strain>
    </source>
</reference>
<sequence>MTRTRQGATFARRFKTTLLGSVTATEMEKALALLVNQGWEISDEEGGIKHVYMDQDARDAIIHLSKGEPFLFQLAGNSAWHAGNTDTITREDVLVGWQTVRAEAESHVANILDRLPEQERLFVEVMGELDPAERTLSAIAHTAGISPATKLGTATRRLDQVRGIIKRGKPYTFRNQAVEAYLTTEWPEITP</sequence>
<name>A0A0Q0U784_9CORY</name>
<dbReference type="RefSeq" id="WP_211257128.1">
    <property type="nucleotide sequence ID" value="NZ_LKST01000004.1"/>
</dbReference>
<organism evidence="1 2">
    <name type="scientific">Corynebacterium oculi</name>
    <dbReference type="NCBI Taxonomy" id="1544416"/>
    <lineage>
        <taxon>Bacteria</taxon>
        <taxon>Bacillati</taxon>
        <taxon>Actinomycetota</taxon>
        <taxon>Actinomycetes</taxon>
        <taxon>Mycobacteriales</taxon>
        <taxon>Corynebacteriaceae</taxon>
        <taxon>Corynebacterium</taxon>
    </lineage>
</organism>
<dbReference type="EMBL" id="LKST01000004">
    <property type="protein sequence ID" value="KQB83228.1"/>
    <property type="molecule type" value="Genomic_DNA"/>
</dbReference>